<name>A0A7H9HWW0_9SACH</name>
<dbReference type="InterPro" id="IPR051248">
    <property type="entry name" value="UPF0507/Ank_repeat_27"/>
</dbReference>
<gene>
    <name evidence="4" type="ORF">HG537_0G04630</name>
</gene>
<evidence type="ECO:0000259" key="3">
    <source>
        <dbReference type="PROSITE" id="PS51205"/>
    </source>
</evidence>
<dbReference type="PANTHER" id="PTHR24170">
    <property type="entry name" value="ANKYRIN REPEAT DOMAIN-CONTAINING PROTEIN 27"/>
    <property type="match status" value="1"/>
</dbReference>
<sequence length="1090" mass="123822">MPYHLPVLLNPLVNAVFNCPNPSTSNLKKLFARIKDQRFILLVPPSDKLLNFKDKLTGLALQELCYSFDFVASHVLLINESNGETGGISHLNQVKFDTINGRKVVVRLQHRVVLSSDGFQFKKRCKITDVSFVANFNDYLLSSDQFPVIYIDEPLCGELIELVPSQHELKDEQNQEAKGDVPLSLDMSQGNKISFENMLRVHPGWTSKFNSIFAEYRNTPEKDGPQDELFHDIVNRIYCTMSCEPAFQNLADLFDLIYEYVELNLFDDIWIRITSHLKGSEISVESLQNLSLNQLETDLYTASFENFQLKKIVSVEKGIELAMVSFSRISLAHKHSEKSEALIETLKNLSDNGSANDPNGDSPMAIDADTLLSLFVLVVCRTQVKNLKSHLFYLQHFARNESTTKYGVLGYAISTLEAVVCHFEYLKGSEKLNELVKQCETNRALVEMLSASDERAVNIELYQGSLSYRTDQGESAISLCITNGKNTILKTLLERQHDFPLEDILNDETTDGCTLLMQALRCGNSDAARIIVDLLISSCTEQELVTYFNRSDTHKRTAAHYLTHEVEILQKIGIFIDWASKDSSGHTALFTIFRSYDQANYEQMVRASFDCAAAWYKRNGMVFDFKAHEDSKGNTLLHIMKKGISMLLKFDRIDVNATNKKGLTPLMVYAKYNRMDNIKAILNDDRVMIWKIQQPFFLDSLCYAKNPLILHELAKHAANLSFGKCLAHTLKFEASSWLISITSEVKQDGQSRTAEFHLKTVQNFFRTFLKMTPMTFIPLDSTLDPLLSSLGRTRLSTVTKLETMTLLRNITNCISALIHVGNLPDGIVSNEPTLISWIKTQVKANRDGSARPLFNKKVEPEEMSIIQSFLRFNQAELSALRTKLQVMKKLAIFLRLKATDVVESTNLLSSQTATILESSTLLPAQKQVNYRIYGDGPMVILAEEINFLLQCTIRLHGHISNLLQVKIPDWWRLYGELLGLHKQYAQNFPQLVKEDGSSMDNGILGRLLEGKREKLEKRLSFNIAETRRNMNQAGADIARLHEELAEQLNKFMEYKGAFFCGSVIKKWTAENIITLKDQLLQLERDCEQVL</sequence>
<dbReference type="GO" id="GO:0005085">
    <property type="term" value="F:guanyl-nucleotide exchange factor activity"/>
    <property type="evidence" value="ECO:0007669"/>
    <property type="project" value="TreeGrafter"/>
</dbReference>
<evidence type="ECO:0000313" key="4">
    <source>
        <dbReference type="EMBL" id="QLQ82208.1"/>
    </source>
</evidence>
<reference evidence="4 5" key="1">
    <citation type="submission" date="2020-06" db="EMBL/GenBank/DDBJ databases">
        <title>The yeast mating-type switching endonuclease HO is a domesticated member of an unorthodox homing genetic element family.</title>
        <authorList>
            <person name="Coughlan A.Y."/>
            <person name="Lombardi L."/>
            <person name="Braun-Galleani S."/>
            <person name="Martos A.R."/>
            <person name="Galeote V."/>
            <person name="Bigey F."/>
            <person name="Dequin S."/>
            <person name="Byrne K.P."/>
            <person name="Wolfe K.H."/>
        </authorList>
    </citation>
    <scope>NUCLEOTIDE SEQUENCE [LARGE SCALE GENOMIC DNA]</scope>
    <source>
        <strain evidence="4 5">CBS2947</strain>
    </source>
</reference>
<organism evidence="4 5">
    <name type="scientific">Torulaspora globosa</name>
    <dbReference type="NCBI Taxonomy" id="48254"/>
    <lineage>
        <taxon>Eukaryota</taxon>
        <taxon>Fungi</taxon>
        <taxon>Dikarya</taxon>
        <taxon>Ascomycota</taxon>
        <taxon>Saccharomycotina</taxon>
        <taxon>Saccharomycetes</taxon>
        <taxon>Saccharomycetales</taxon>
        <taxon>Saccharomycetaceae</taxon>
        <taxon>Torulaspora</taxon>
    </lineage>
</organism>
<dbReference type="GO" id="GO:0005769">
    <property type="term" value="C:early endosome"/>
    <property type="evidence" value="ECO:0007669"/>
    <property type="project" value="TreeGrafter"/>
</dbReference>
<dbReference type="GO" id="GO:0030133">
    <property type="term" value="C:transport vesicle"/>
    <property type="evidence" value="ECO:0007669"/>
    <property type="project" value="TreeGrafter"/>
</dbReference>
<dbReference type="PANTHER" id="PTHR24170:SF1">
    <property type="entry name" value="DOMAIN PROTEIN, PUTATIVE (AFU_ORTHOLOGUE AFUA_1G09870)-RELATED"/>
    <property type="match status" value="1"/>
</dbReference>
<dbReference type="AlphaFoldDB" id="A0A7H9HWW0"/>
<evidence type="ECO:0000313" key="5">
    <source>
        <dbReference type="Proteomes" id="UP000510647"/>
    </source>
</evidence>
<evidence type="ECO:0000256" key="2">
    <source>
        <dbReference type="SAM" id="Coils"/>
    </source>
</evidence>
<dbReference type="InterPro" id="IPR036770">
    <property type="entry name" value="Ankyrin_rpt-contain_sf"/>
</dbReference>
<dbReference type="GO" id="GO:0045022">
    <property type="term" value="P:early endosome to late endosome transport"/>
    <property type="evidence" value="ECO:0007669"/>
    <property type="project" value="TreeGrafter"/>
</dbReference>
<proteinExistence type="inferred from homology"/>
<dbReference type="SUPFAM" id="SSF48403">
    <property type="entry name" value="Ankyrin repeat"/>
    <property type="match status" value="1"/>
</dbReference>
<dbReference type="GO" id="GO:0005886">
    <property type="term" value="C:plasma membrane"/>
    <property type="evidence" value="ECO:0007669"/>
    <property type="project" value="TreeGrafter"/>
</dbReference>
<dbReference type="GO" id="GO:0000149">
    <property type="term" value="F:SNARE binding"/>
    <property type="evidence" value="ECO:0007669"/>
    <property type="project" value="TreeGrafter"/>
</dbReference>
<feature type="coiled-coil region" evidence="2">
    <location>
        <begin position="1023"/>
        <end position="1050"/>
    </location>
</feature>
<comment type="similarity">
    <text evidence="1">Belongs to the UPF0507 family.</text>
</comment>
<dbReference type="InterPro" id="IPR037191">
    <property type="entry name" value="VPS9_dom_sf"/>
</dbReference>
<dbReference type="InterPro" id="IPR003123">
    <property type="entry name" value="VPS9"/>
</dbReference>
<dbReference type="Gene3D" id="1.20.1050.80">
    <property type="entry name" value="VPS9 domain"/>
    <property type="match status" value="1"/>
</dbReference>
<dbReference type="OrthoDB" id="7464126at2759"/>
<dbReference type="SMART" id="SM00248">
    <property type="entry name" value="ANK"/>
    <property type="match status" value="3"/>
</dbReference>
<feature type="domain" description="VPS9" evidence="3">
    <location>
        <begin position="286"/>
        <end position="432"/>
    </location>
</feature>
<dbReference type="GO" id="GO:0005770">
    <property type="term" value="C:late endosome"/>
    <property type="evidence" value="ECO:0007669"/>
    <property type="project" value="TreeGrafter"/>
</dbReference>
<accession>A0A7H9HWW0</accession>
<dbReference type="SUPFAM" id="SSF109993">
    <property type="entry name" value="VPS9 domain"/>
    <property type="match status" value="1"/>
</dbReference>
<dbReference type="Gene3D" id="1.25.40.20">
    <property type="entry name" value="Ankyrin repeat-containing domain"/>
    <property type="match status" value="2"/>
</dbReference>
<dbReference type="InterPro" id="IPR002110">
    <property type="entry name" value="Ankyrin_rpt"/>
</dbReference>
<dbReference type="EMBL" id="CP059273">
    <property type="protein sequence ID" value="QLQ82208.1"/>
    <property type="molecule type" value="Genomic_DNA"/>
</dbReference>
<dbReference type="Proteomes" id="UP000510647">
    <property type="component" value="Chromosome 7"/>
</dbReference>
<dbReference type="GO" id="GO:0097422">
    <property type="term" value="C:tubular endosome"/>
    <property type="evidence" value="ECO:0007669"/>
    <property type="project" value="TreeGrafter"/>
</dbReference>
<dbReference type="Pfam" id="PF02204">
    <property type="entry name" value="VPS9"/>
    <property type="match status" value="1"/>
</dbReference>
<protein>
    <recommendedName>
        <fullName evidence="3">VPS9 domain-containing protein</fullName>
    </recommendedName>
</protein>
<keyword evidence="5" id="KW-1185">Reference proteome</keyword>
<evidence type="ECO:0000256" key="1">
    <source>
        <dbReference type="ARBA" id="ARBA00007428"/>
    </source>
</evidence>
<dbReference type="PROSITE" id="PS51205">
    <property type="entry name" value="VPS9"/>
    <property type="match status" value="1"/>
</dbReference>
<keyword evidence="2" id="KW-0175">Coiled coil</keyword>